<evidence type="ECO:0000256" key="1">
    <source>
        <dbReference type="ARBA" id="ARBA00023015"/>
    </source>
</evidence>
<dbReference type="HOGENOM" id="CLU_061962_0_0_11"/>
<dbReference type="Proteomes" id="UP000000851">
    <property type="component" value="Chromosome"/>
</dbReference>
<gene>
    <name evidence="5" type="ordered locus">Caci_2665</name>
</gene>
<dbReference type="eggNOG" id="COG2197">
    <property type="taxonomic scope" value="Bacteria"/>
</dbReference>
<dbReference type="PRINTS" id="PR00038">
    <property type="entry name" value="HTHLUXR"/>
</dbReference>
<evidence type="ECO:0000259" key="4">
    <source>
        <dbReference type="PROSITE" id="PS50043"/>
    </source>
</evidence>
<dbReference type="EMBL" id="CP001700">
    <property type="protein sequence ID" value="ACU71581.1"/>
    <property type="molecule type" value="Genomic_DNA"/>
</dbReference>
<dbReference type="InterPro" id="IPR029016">
    <property type="entry name" value="GAF-like_dom_sf"/>
</dbReference>
<dbReference type="Pfam" id="PF01590">
    <property type="entry name" value="GAF"/>
    <property type="match status" value="1"/>
</dbReference>
<dbReference type="OrthoDB" id="9815744at2"/>
<dbReference type="InterPro" id="IPR036388">
    <property type="entry name" value="WH-like_DNA-bd_sf"/>
</dbReference>
<accession>C7PZC4</accession>
<dbReference type="Pfam" id="PF00196">
    <property type="entry name" value="GerE"/>
    <property type="match status" value="1"/>
</dbReference>
<protein>
    <submittedName>
        <fullName evidence="5">Transcriptional regulator, LuxR family</fullName>
    </submittedName>
</protein>
<keyword evidence="3" id="KW-0804">Transcription</keyword>
<reference evidence="5 6" key="1">
    <citation type="journal article" date="2009" name="Stand. Genomic Sci.">
        <title>Complete genome sequence of Catenulispora acidiphila type strain (ID 139908).</title>
        <authorList>
            <person name="Copeland A."/>
            <person name="Lapidus A."/>
            <person name="Glavina Del Rio T."/>
            <person name="Nolan M."/>
            <person name="Lucas S."/>
            <person name="Chen F."/>
            <person name="Tice H."/>
            <person name="Cheng J.F."/>
            <person name="Bruce D."/>
            <person name="Goodwin L."/>
            <person name="Pitluck S."/>
            <person name="Mikhailova N."/>
            <person name="Pati A."/>
            <person name="Ivanova N."/>
            <person name="Mavromatis K."/>
            <person name="Chen A."/>
            <person name="Palaniappan K."/>
            <person name="Chain P."/>
            <person name="Land M."/>
            <person name="Hauser L."/>
            <person name="Chang Y.J."/>
            <person name="Jeffries C.D."/>
            <person name="Chertkov O."/>
            <person name="Brettin T."/>
            <person name="Detter J.C."/>
            <person name="Han C."/>
            <person name="Ali Z."/>
            <person name="Tindall B.J."/>
            <person name="Goker M."/>
            <person name="Bristow J."/>
            <person name="Eisen J.A."/>
            <person name="Markowitz V."/>
            <person name="Hugenholtz P."/>
            <person name="Kyrpides N.C."/>
            <person name="Klenk H.P."/>
        </authorList>
    </citation>
    <scope>NUCLEOTIDE SEQUENCE [LARGE SCALE GENOMIC DNA]</scope>
    <source>
        <strain evidence="6">DSM 44928 / JCM 14897 / NBRC 102108 / NRRL B-24433 / ID139908</strain>
    </source>
</reference>
<dbReference type="STRING" id="479433.Caci_2665"/>
<evidence type="ECO:0000313" key="5">
    <source>
        <dbReference type="EMBL" id="ACU71581.1"/>
    </source>
</evidence>
<dbReference type="SUPFAM" id="SSF55781">
    <property type="entry name" value="GAF domain-like"/>
    <property type="match status" value="1"/>
</dbReference>
<dbReference type="InterPro" id="IPR016032">
    <property type="entry name" value="Sig_transdc_resp-reg_C-effctor"/>
</dbReference>
<dbReference type="RefSeq" id="WP_012786874.1">
    <property type="nucleotide sequence ID" value="NC_013131.1"/>
</dbReference>
<name>C7PZC4_CATAD</name>
<keyword evidence="6" id="KW-1185">Reference proteome</keyword>
<dbReference type="GO" id="GO:0006355">
    <property type="term" value="P:regulation of DNA-templated transcription"/>
    <property type="evidence" value="ECO:0007669"/>
    <property type="project" value="InterPro"/>
</dbReference>
<dbReference type="InParanoid" id="C7PZC4"/>
<dbReference type="InterPro" id="IPR000792">
    <property type="entry name" value="Tscrpt_reg_LuxR_C"/>
</dbReference>
<evidence type="ECO:0000256" key="3">
    <source>
        <dbReference type="ARBA" id="ARBA00023163"/>
    </source>
</evidence>
<dbReference type="eggNOG" id="COG2203">
    <property type="taxonomic scope" value="Bacteria"/>
</dbReference>
<dbReference type="AlphaFoldDB" id="C7PZC4"/>
<dbReference type="Gene3D" id="3.30.450.40">
    <property type="match status" value="1"/>
</dbReference>
<dbReference type="PANTHER" id="PTHR44688:SF25">
    <property type="entry name" value="HTH LUXR-TYPE DOMAIN-CONTAINING PROTEIN"/>
    <property type="match status" value="1"/>
</dbReference>
<proteinExistence type="predicted"/>
<evidence type="ECO:0000256" key="2">
    <source>
        <dbReference type="ARBA" id="ARBA00023125"/>
    </source>
</evidence>
<dbReference type="GO" id="GO:0003677">
    <property type="term" value="F:DNA binding"/>
    <property type="evidence" value="ECO:0007669"/>
    <property type="project" value="UniProtKB-KW"/>
</dbReference>
<dbReference type="SUPFAM" id="SSF46894">
    <property type="entry name" value="C-terminal effector domain of the bipartite response regulators"/>
    <property type="match status" value="1"/>
</dbReference>
<dbReference type="InterPro" id="IPR003018">
    <property type="entry name" value="GAF"/>
</dbReference>
<sequence length="359" mass="37807">MGTTLAERRTDALVDRCHAGLTGAELSTEVLRRLPAIVPVAATFFATVDPATLLFTSASAQEPLGAAAALFLDNEFSRPDVNKFAALAEAPDPVNSLDHSTGGHRTDSPRYREIMAPLGLGDELRAALITGNHCWGVLCLHLEDADAGFSDQDLATIRHLAPHLAEGLRRATVRDAAEAGHPGAPGMLVLDGDLNVTSMSPQAEQWLALLSDGHADTLPVPVHAAAAKLLAAQSANPHPDAGQTAATLHLRTRDGQWLAIHATGLRGPAETQIGVVIEPATPADLGSLLLNAHGLTEAQTRVVALVLRGHSTREIVNRLHISANTVQEHLTAVFDQLGVRSRRELITTVLGHGGQKSAS</sequence>
<feature type="domain" description="HTH luxR-type" evidence="4">
    <location>
        <begin position="288"/>
        <end position="353"/>
    </location>
</feature>
<dbReference type="CDD" id="cd06170">
    <property type="entry name" value="LuxR_C_like"/>
    <property type="match status" value="1"/>
</dbReference>
<keyword evidence="1" id="KW-0805">Transcription regulation</keyword>
<keyword evidence="2" id="KW-0238">DNA-binding</keyword>
<dbReference type="PROSITE" id="PS50043">
    <property type="entry name" value="HTH_LUXR_2"/>
    <property type="match status" value="1"/>
</dbReference>
<dbReference type="KEGG" id="cai:Caci_2665"/>
<dbReference type="Gene3D" id="1.10.10.10">
    <property type="entry name" value="Winged helix-like DNA-binding domain superfamily/Winged helix DNA-binding domain"/>
    <property type="match status" value="1"/>
</dbReference>
<evidence type="ECO:0000313" key="6">
    <source>
        <dbReference type="Proteomes" id="UP000000851"/>
    </source>
</evidence>
<organism evidence="5 6">
    <name type="scientific">Catenulispora acidiphila (strain DSM 44928 / JCM 14897 / NBRC 102108 / NRRL B-24433 / ID139908)</name>
    <dbReference type="NCBI Taxonomy" id="479433"/>
    <lineage>
        <taxon>Bacteria</taxon>
        <taxon>Bacillati</taxon>
        <taxon>Actinomycetota</taxon>
        <taxon>Actinomycetes</taxon>
        <taxon>Catenulisporales</taxon>
        <taxon>Catenulisporaceae</taxon>
        <taxon>Catenulispora</taxon>
    </lineage>
</organism>
<dbReference type="PANTHER" id="PTHR44688">
    <property type="entry name" value="DNA-BINDING TRANSCRIPTIONAL ACTIVATOR DEVR_DOSR"/>
    <property type="match status" value="1"/>
</dbReference>
<dbReference type="SMART" id="SM00421">
    <property type="entry name" value="HTH_LUXR"/>
    <property type="match status" value="1"/>
</dbReference>